<keyword evidence="1 4" id="KW-0328">Glycosyltransferase</keyword>
<dbReference type="STRING" id="47312.SAMN04489765_1084"/>
<dbReference type="PANTHER" id="PTHR45947:SF3">
    <property type="entry name" value="SULFOQUINOVOSYL TRANSFERASE SQD2"/>
    <property type="match status" value="1"/>
</dbReference>
<evidence type="ECO:0000256" key="2">
    <source>
        <dbReference type="ARBA" id="ARBA00022679"/>
    </source>
</evidence>
<keyword evidence="2 4" id="KW-0808">Transferase</keyword>
<dbReference type="GO" id="GO:1903509">
    <property type="term" value="P:liposaccharide metabolic process"/>
    <property type="evidence" value="ECO:0007669"/>
    <property type="project" value="UniProtKB-ARBA"/>
</dbReference>
<dbReference type="Gene3D" id="3.40.50.2000">
    <property type="entry name" value="Glycogen Phosphorylase B"/>
    <property type="match status" value="2"/>
</dbReference>
<dbReference type="GO" id="GO:0016757">
    <property type="term" value="F:glycosyltransferase activity"/>
    <property type="evidence" value="ECO:0007669"/>
    <property type="project" value="UniProtKB-KW"/>
</dbReference>
<dbReference type="AlphaFoldDB" id="A0A1H1C900"/>
<dbReference type="InterPro" id="IPR050194">
    <property type="entry name" value="Glycosyltransferase_grp1"/>
</dbReference>
<sequence>MLILLPMTDKFTQFVRPIPPVHPRDRPPGQPDDMQPMHIVQLANFYGPRSGGLRTAVDQLGAGYVDRGHAVTLVVAGRAHDDEVLDSGVRRITVPGRKFFKVEGYRAASPVLIRRLLPRLGADSLEVSDRLTLRGMGPWAKAHGIGSIMISHERLDRMIELGAPSRVATWAADVANLGTARSYDTVVCTTAFAGEEFARVQAPNVETVPLGVDLATFRPDRATASARERWADGADVLLAQSCRLSMEKHPARGIEIVRALVADGVRARLVIAGDGAMADELRRQARGLPVTFTWHLADRDALADLLACADVAICPGPHETFGLSAMEALASGTPIVVSRNSALAAVTLDGCGQPAADTGAAFTAAVRSVLDGDHRAAARACAEQYTWDRAVDAMLGLHRATAQRRMFLRAGRSAQPVARLRVEEQRLLRRRDQAGLLAGS</sequence>
<dbReference type="Pfam" id="PF13439">
    <property type="entry name" value="Glyco_transf_4"/>
    <property type="match status" value="1"/>
</dbReference>
<accession>A0A1H1C900</accession>
<evidence type="ECO:0000259" key="3">
    <source>
        <dbReference type="Pfam" id="PF13439"/>
    </source>
</evidence>
<evidence type="ECO:0000256" key="1">
    <source>
        <dbReference type="ARBA" id="ARBA00022676"/>
    </source>
</evidence>
<protein>
    <submittedName>
        <fullName evidence="4">Alpha-1,6-mannosyltransferase</fullName>
    </submittedName>
</protein>
<gene>
    <name evidence="4" type="ORF">SAMN04489765_1084</name>
</gene>
<reference evidence="5" key="1">
    <citation type="submission" date="2016-10" db="EMBL/GenBank/DDBJ databases">
        <authorList>
            <person name="Varghese N."/>
            <person name="Submissions S."/>
        </authorList>
    </citation>
    <scope>NUCLEOTIDE SEQUENCE [LARGE SCALE GENOMIC DNA]</scope>
    <source>
        <strain evidence="5">DSM 44142</strain>
    </source>
</reference>
<proteinExistence type="predicted"/>
<dbReference type="GO" id="GO:1901137">
    <property type="term" value="P:carbohydrate derivative biosynthetic process"/>
    <property type="evidence" value="ECO:0007669"/>
    <property type="project" value="UniProtKB-ARBA"/>
</dbReference>
<evidence type="ECO:0000313" key="5">
    <source>
        <dbReference type="Proteomes" id="UP000183053"/>
    </source>
</evidence>
<organism evidence="4 5">
    <name type="scientific">Tsukamurella pulmonis</name>
    <dbReference type="NCBI Taxonomy" id="47312"/>
    <lineage>
        <taxon>Bacteria</taxon>
        <taxon>Bacillati</taxon>
        <taxon>Actinomycetota</taxon>
        <taxon>Actinomycetes</taxon>
        <taxon>Mycobacteriales</taxon>
        <taxon>Tsukamurellaceae</taxon>
        <taxon>Tsukamurella</taxon>
    </lineage>
</organism>
<feature type="domain" description="Glycosyltransferase subfamily 4-like N-terminal" evidence="3">
    <location>
        <begin position="51"/>
        <end position="215"/>
    </location>
</feature>
<dbReference type="Proteomes" id="UP000183053">
    <property type="component" value="Unassembled WGS sequence"/>
</dbReference>
<dbReference type="Pfam" id="PF13692">
    <property type="entry name" value="Glyco_trans_1_4"/>
    <property type="match status" value="1"/>
</dbReference>
<dbReference type="InterPro" id="IPR028098">
    <property type="entry name" value="Glyco_trans_4-like_N"/>
</dbReference>
<dbReference type="SUPFAM" id="SSF53756">
    <property type="entry name" value="UDP-Glycosyltransferase/glycogen phosphorylase"/>
    <property type="match status" value="1"/>
</dbReference>
<name>A0A1H1C900_9ACTN</name>
<keyword evidence="5" id="KW-1185">Reference proteome</keyword>
<dbReference type="EMBL" id="FNLF01000002">
    <property type="protein sequence ID" value="SDQ60663.1"/>
    <property type="molecule type" value="Genomic_DNA"/>
</dbReference>
<dbReference type="PANTHER" id="PTHR45947">
    <property type="entry name" value="SULFOQUINOVOSYL TRANSFERASE SQD2"/>
    <property type="match status" value="1"/>
</dbReference>
<evidence type="ECO:0000313" key="4">
    <source>
        <dbReference type="EMBL" id="SDQ60663.1"/>
    </source>
</evidence>